<evidence type="ECO:0000256" key="2">
    <source>
        <dbReference type="SAM" id="Phobius"/>
    </source>
</evidence>
<feature type="compositionally biased region" description="Basic and acidic residues" evidence="1">
    <location>
        <begin position="162"/>
        <end position="184"/>
    </location>
</feature>
<sequence length="327" mass="35743">MLRRSARSLGSNRRLWEVVGARGFTSSCSGTDYVPSRHCPSPGGVDNIAGRVPPCPVSVPGLEPCSAQSNKLILDEFKFGRGVGARNLRSLFVDQESKSHVQSTAVGDNHKLSRRIPLVASNNLELRTYPHLCVGGSLANTRSVCYPADQRRLSTSKAGGGGDDKSAAEGGAEKTPPRSIEDFQHEEIVGPTVERDLSDTADQVRDSLNSLRDHMASFSTGFLILGTVQLVAALWSAFIKTDPSSIGLWRDMPYILLSFTFAYLLWNARSANDFFTKIEGRSRIRILTLSLQVIKGISQFFYRSGVMVKFVAFTSLLALMKEALPLT</sequence>
<keyword evidence="2" id="KW-0472">Membrane</keyword>
<keyword evidence="2" id="KW-0812">Transmembrane</keyword>
<feature type="transmembrane region" description="Helical" evidence="2">
    <location>
        <begin position="300"/>
        <end position="320"/>
    </location>
</feature>
<dbReference type="AlphaFoldDB" id="A0A2R6W4S2"/>
<reference evidence="4" key="1">
    <citation type="journal article" date="2017" name="Cell">
        <title>Insights into land plant evolution garnered from the Marchantia polymorpha genome.</title>
        <authorList>
            <person name="Bowman J.L."/>
            <person name="Kohchi T."/>
            <person name="Yamato K.T."/>
            <person name="Jenkins J."/>
            <person name="Shu S."/>
            <person name="Ishizaki K."/>
            <person name="Yamaoka S."/>
            <person name="Nishihama R."/>
            <person name="Nakamura Y."/>
            <person name="Berger F."/>
            <person name="Adam C."/>
            <person name="Aki S.S."/>
            <person name="Althoff F."/>
            <person name="Araki T."/>
            <person name="Arteaga-Vazquez M.A."/>
            <person name="Balasubrmanian S."/>
            <person name="Barry K."/>
            <person name="Bauer D."/>
            <person name="Boehm C.R."/>
            <person name="Briginshaw L."/>
            <person name="Caballero-Perez J."/>
            <person name="Catarino B."/>
            <person name="Chen F."/>
            <person name="Chiyoda S."/>
            <person name="Chovatia M."/>
            <person name="Davies K.M."/>
            <person name="Delmans M."/>
            <person name="Demura T."/>
            <person name="Dierschke T."/>
            <person name="Dolan L."/>
            <person name="Dorantes-Acosta A.E."/>
            <person name="Eklund D.M."/>
            <person name="Florent S.N."/>
            <person name="Flores-Sandoval E."/>
            <person name="Fujiyama A."/>
            <person name="Fukuzawa H."/>
            <person name="Galik B."/>
            <person name="Grimanelli D."/>
            <person name="Grimwood J."/>
            <person name="Grossniklaus U."/>
            <person name="Hamada T."/>
            <person name="Haseloff J."/>
            <person name="Hetherington A.J."/>
            <person name="Higo A."/>
            <person name="Hirakawa Y."/>
            <person name="Hundley H.N."/>
            <person name="Ikeda Y."/>
            <person name="Inoue K."/>
            <person name="Inoue S.I."/>
            <person name="Ishida S."/>
            <person name="Jia Q."/>
            <person name="Kakita M."/>
            <person name="Kanazawa T."/>
            <person name="Kawai Y."/>
            <person name="Kawashima T."/>
            <person name="Kennedy M."/>
            <person name="Kinose K."/>
            <person name="Kinoshita T."/>
            <person name="Kohara Y."/>
            <person name="Koide E."/>
            <person name="Komatsu K."/>
            <person name="Kopischke S."/>
            <person name="Kubo M."/>
            <person name="Kyozuka J."/>
            <person name="Lagercrantz U."/>
            <person name="Lin S.S."/>
            <person name="Lindquist E."/>
            <person name="Lipzen A.M."/>
            <person name="Lu C.W."/>
            <person name="De Luna E."/>
            <person name="Martienssen R.A."/>
            <person name="Minamino N."/>
            <person name="Mizutani M."/>
            <person name="Mizutani M."/>
            <person name="Mochizuki N."/>
            <person name="Monte I."/>
            <person name="Mosher R."/>
            <person name="Nagasaki H."/>
            <person name="Nakagami H."/>
            <person name="Naramoto S."/>
            <person name="Nishitani K."/>
            <person name="Ohtani M."/>
            <person name="Okamoto T."/>
            <person name="Okumura M."/>
            <person name="Phillips J."/>
            <person name="Pollak B."/>
            <person name="Reinders A."/>
            <person name="Rovekamp M."/>
            <person name="Sano R."/>
            <person name="Sawa S."/>
            <person name="Schmid M.W."/>
            <person name="Shirakawa M."/>
            <person name="Solano R."/>
            <person name="Spunde A."/>
            <person name="Suetsugu N."/>
            <person name="Sugano S."/>
            <person name="Sugiyama A."/>
            <person name="Sun R."/>
            <person name="Suzuki Y."/>
            <person name="Takenaka M."/>
            <person name="Takezawa D."/>
            <person name="Tomogane H."/>
            <person name="Tsuzuki M."/>
            <person name="Ueda T."/>
            <person name="Umeda M."/>
            <person name="Ward J.M."/>
            <person name="Watanabe Y."/>
            <person name="Yazaki K."/>
            <person name="Yokoyama R."/>
            <person name="Yoshitake Y."/>
            <person name="Yotsui I."/>
            <person name="Zachgo S."/>
            <person name="Schmutz J."/>
        </authorList>
    </citation>
    <scope>NUCLEOTIDE SEQUENCE [LARGE SCALE GENOMIC DNA]</scope>
    <source>
        <strain evidence="4">Tak-1</strain>
    </source>
</reference>
<protein>
    <submittedName>
        <fullName evidence="3">Uncharacterized protein</fullName>
    </submittedName>
</protein>
<dbReference type="OrthoDB" id="1908269at2759"/>
<dbReference type="PANTHER" id="PTHR37222:SF1">
    <property type="entry name" value="OS02G0718000 PROTEIN"/>
    <property type="match status" value="1"/>
</dbReference>
<keyword evidence="4" id="KW-1185">Reference proteome</keyword>
<dbReference type="Gramene" id="Mp1g14710.1">
    <property type="protein sequence ID" value="Mp1g14710.1.cds"/>
    <property type="gene ID" value="Mp1g14710"/>
</dbReference>
<feature type="transmembrane region" description="Helical" evidence="2">
    <location>
        <begin position="215"/>
        <end position="239"/>
    </location>
</feature>
<name>A0A2R6W4S2_MARPO</name>
<dbReference type="PANTHER" id="PTHR37222">
    <property type="entry name" value="OS02G0718000 PROTEIN"/>
    <property type="match status" value="1"/>
</dbReference>
<feature type="region of interest" description="Disordered" evidence="1">
    <location>
        <begin position="153"/>
        <end position="184"/>
    </location>
</feature>
<feature type="transmembrane region" description="Helical" evidence="2">
    <location>
        <begin position="251"/>
        <end position="268"/>
    </location>
</feature>
<dbReference type="Proteomes" id="UP000244005">
    <property type="component" value="Unassembled WGS sequence"/>
</dbReference>
<evidence type="ECO:0000313" key="3">
    <source>
        <dbReference type="EMBL" id="PTQ28851.1"/>
    </source>
</evidence>
<organism evidence="3 4">
    <name type="scientific">Marchantia polymorpha</name>
    <name type="common">Common liverwort</name>
    <name type="synonym">Marchantia aquatica</name>
    <dbReference type="NCBI Taxonomy" id="3197"/>
    <lineage>
        <taxon>Eukaryota</taxon>
        <taxon>Viridiplantae</taxon>
        <taxon>Streptophyta</taxon>
        <taxon>Embryophyta</taxon>
        <taxon>Marchantiophyta</taxon>
        <taxon>Marchantiopsida</taxon>
        <taxon>Marchantiidae</taxon>
        <taxon>Marchantiales</taxon>
        <taxon>Marchantiaceae</taxon>
        <taxon>Marchantia</taxon>
    </lineage>
</organism>
<proteinExistence type="predicted"/>
<accession>A0A2R6W4S2</accession>
<dbReference type="EMBL" id="KZ772823">
    <property type="protein sequence ID" value="PTQ28851.1"/>
    <property type="molecule type" value="Genomic_DNA"/>
</dbReference>
<keyword evidence="2" id="KW-1133">Transmembrane helix</keyword>
<evidence type="ECO:0000313" key="4">
    <source>
        <dbReference type="Proteomes" id="UP000244005"/>
    </source>
</evidence>
<evidence type="ECO:0000256" key="1">
    <source>
        <dbReference type="SAM" id="MobiDB-lite"/>
    </source>
</evidence>
<gene>
    <name evidence="3" type="ORF">MARPO_0153s0019</name>
</gene>